<dbReference type="SUPFAM" id="SSF88946">
    <property type="entry name" value="Sigma2 domain of RNA polymerase sigma factors"/>
    <property type="match status" value="1"/>
</dbReference>
<evidence type="ECO:0000313" key="7">
    <source>
        <dbReference type="EMBL" id="SDR25793.1"/>
    </source>
</evidence>
<dbReference type="GO" id="GO:0006352">
    <property type="term" value="P:DNA-templated transcription initiation"/>
    <property type="evidence" value="ECO:0007669"/>
    <property type="project" value="InterPro"/>
</dbReference>
<evidence type="ECO:0000256" key="3">
    <source>
        <dbReference type="ARBA" id="ARBA00023082"/>
    </source>
</evidence>
<keyword evidence="8" id="KW-1185">Reference proteome</keyword>
<dbReference type="Proteomes" id="UP000183053">
    <property type="component" value="Unassembled WGS sequence"/>
</dbReference>
<dbReference type="AlphaFoldDB" id="A0A1H1HK98"/>
<keyword evidence="4" id="KW-0238">DNA-binding</keyword>
<evidence type="ECO:0000313" key="8">
    <source>
        <dbReference type="Proteomes" id="UP000183053"/>
    </source>
</evidence>
<comment type="similarity">
    <text evidence="1">Belongs to the sigma-70 factor family. ECF subfamily.</text>
</comment>
<dbReference type="EMBL" id="FNLF01000002">
    <property type="protein sequence ID" value="SDR25793.1"/>
    <property type="molecule type" value="Genomic_DNA"/>
</dbReference>
<dbReference type="Pfam" id="PF04545">
    <property type="entry name" value="Sigma70_r4"/>
    <property type="match status" value="1"/>
</dbReference>
<dbReference type="Gene3D" id="1.10.10.10">
    <property type="entry name" value="Winged helix-like DNA-binding domain superfamily/Winged helix DNA-binding domain"/>
    <property type="match status" value="1"/>
</dbReference>
<dbReference type="InterPro" id="IPR013324">
    <property type="entry name" value="RNA_pol_sigma_r3/r4-like"/>
</dbReference>
<dbReference type="GO" id="GO:0016987">
    <property type="term" value="F:sigma factor activity"/>
    <property type="evidence" value="ECO:0007669"/>
    <property type="project" value="UniProtKB-KW"/>
</dbReference>
<accession>A0A1H1HK98</accession>
<evidence type="ECO:0000256" key="2">
    <source>
        <dbReference type="ARBA" id="ARBA00023015"/>
    </source>
</evidence>
<sequence length="159" mass="17006">MDWSGVYFTRIVRAAQRGDQRAVREVLTVIRPPVVRYCRARVSASGGRADELAREVCGAVLASLPGYRLRDQHFATFVYRIAADAATRSGGRAGAIGGSPVDGLPARHREILILRVVVGLSAEEAGAVLGCTAAAIRLGQHQALSELRARVEQRGGCAR</sequence>
<dbReference type="InterPro" id="IPR036388">
    <property type="entry name" value="WH-like_DNA-bd_sf"/>
</dbReference>
<dbReference type="RefSeq" id="WP_068564145.1">
    <property type="nucleotide sequence ID" value="NZ_FNLF01000002.1"/>
</dbReference>
<dbReference type="InterPro" id="IPR013325">
    <property type="entry name" value="RNA_pol_sigma_r2"/>
</dbReference>
<dbReference type="SUPFAM" id="SSF88659">
    <property type="entry name" value="Sigma3 and sigma4 domains of RNA polymerase sigma factors"/>
    <property type="match status" value="1"/>
</dbReference>
<proteinExistence type="inferred from homology"/>
<dbReference type="Gene3D" id="1.10.1740.10">
    <property type="match status" value="1"/>
</dbReference>
<organism evidence="7 8">
    <name type="scientific">Tsukamurella pulmonis</name>
    <dbReference type="NCBI Taxonomy" id="47312"/>
    <lineage>
        <taxon>Bacteria</taxon>
        <taxon>Bacillati</taxon>
        <taxon>Actinomycetota</taxon>
        <taxon>Actinomycetes</taxon>
        <taxon>Mycobacteriales</taxon>
        <taxon>Tsukamurellaceae</taxon>
        <taxon>Tsukamurella</taxon>
    </lineage>
</organism>
<feature type="domain" description="RNA polymerase sigma-70 region 4" evidence="6">
    <location>
        <begin position="102"/>
        <end position="149"/>
    </location>
</feature>
<dbReference type="InterPro" id="IPR039425">
    <property type="entry name" value="RNA_pol_sigma-70-like"/>
</dbReference>
<gene>
    <name evidence="7" type="ORF">SAMN04489765_4293</name>
</gene>
<dbReference type="InterPro" id="IPR007630">
    <property type="entry name" value="RNA_pol_sigma70_r4"/>
</dbReference>
<keyword evidence="5" id="KW-0804">Transcription</keyword>
<dbReference type="STRING" id="47312.SAMN04489765_4293"/>
<name>A0A1H1HK98_9ACTN</name>
<protein>
    <submittedName>
        <fullName evidence="7">RNA polymerase sigma-70 factor, ECF subfamily</fullName>
    </submittedName>
</protein>
<evidence type="ECO:0000256" key="1">
    <source>
        <dbReference type="ARBA" id="ARBA00010641"/>
    </source>
</evidence>
<keyword evidence="3" id="KW-0731">Sigma factor</keyword>
<dbReference type="CDD" id="cd06171">
    <property type="entry name" value="Sigma70_r4"/>
    <property type="match status" value="1"/>
</dbReference>
<reference evidence="8" key="1">
    <citation type="submission" date="2016-10" db="EMBL/GenBank/DDBJ databases">
        <authorList>
            <person name="Varghese N."/>
            <person name="Submissions S."/>
        </authorList>
    </citation>
    <scope>NUCLEOTIDE SEQUENCE [LARGE SCALE GENOMIC DNA]</scope>
    <source>
        <strain evidence="8">DSM 44142</strain>
    </source>
</reference>
<evidence type="ECO:0000256" key="4">
    <source>
        <dbReference type="ARBA" id="ARBA00023125"/>
    </source>
</evidence>
<evidence type="ECO:0000259" key="6">
    <source>
        <dbReference type="Pfam" id="PF04545"/>
    </source>
</evidence>
<dbReference type="PANTHER" id="PTHR43133:SF58">
    <property type="entry name" value="ECF RNA POLYMERASE SIGMA FACTOR SIGD"/>
    <property type="match status" value="1"/>
</dbReference>
<dbReference type="GO" id="GO:0003677">
    <property type="term" value="F:DNA binding"/>
    <property type="evidence" value="ECO:0007669"/>
    <property type="project" value="UniProtKB-KW"/>
</dbReference>
<evidence type="ECO:0000256" key="5">
    <source>
        <dbReference type="ARBA" id="ARBA00023163"/>
    </source>
</evidence>
<dbReference type="OrthoDB" id="4466914at2"/>
<dbReference type="PANTHER" id="PTHR43133">
    <property type="entry name" value="RNA POLYMERASE ECF-TYPE SIGMA FACTO"/>
    <property type="match status" value="1"/>
</dbReference>
<keyword evidence="2" id="KW-0805">Transcription regulation</keyword>